<gene>
    <name evidence="3" type="ORF">AKG95_12850</name>
</gene>
<accession>A0A1S1U6C0</accession>
<keyword evidence="1" id="KW-0812">Transmembrane</keyword>
<sequence>MTTLRKAIILTVLFSMISACAALSYAAPWTDISWRHALLGTGSFGCLGFLLGGIYAFDPDSDLKIKSSAIGRMSFGVIASLILSALWHWPLEGVALASLIGAVLGYLGMMWAKFADF</sequence>
<name>A0A1S1U6C0_9BURK</name>
<dbReference type="Proteomes" id="UP000179840">
    <property type="component" value="Unassembled WGS sequence"/>
</dbReference>
<organism evidence="3 4">
    <name type="scientific">Janthinobacterium lividum</name>
    <dbReference type="NCBI Taxonomy" id="29581"/>
    <lineage>
        <taxon>Bacteria</taxon>
        <taxon>Pseudomonadati</taxon>
        <taxon>Pseudomonadota</taxon>
        <taxon>Betaproteobacteria</taxon>
        <taxon>Burkholderiales</taxon>
        <taxon>Oxalobacteraceae</taxon>
        <taxon>Janthinobacterium</taxon>
    </lineage>
</organism>
<feature type="transmembrane region" description="Helical" evidence="1">
    <location>
        <begin position="93"/>
        <end position="112"/>
    </location>
</feature>
<evidence type="ECO:0000313" key="4">
    <source>
        <dbReference type="Proteomes" id="UP000179840"/>
    </source>
</evidence>
<dbReference type="PROSITE" id="PS51257">
    <property type="entry name" value="PROKAR_LIPOPROTEIN"/>
    <property type="match status" value="1"/>
</dbReference>
<keyword evidence="1" id="KW-0472">Membrane</keyword>
<evidence type="ECO:0000256" key="2">
    <source>
        <dbReference type="SAM" id="SignalP"/>
    </source>
</evidence>
<feature type="transmembrane region" description="Helical" evidence="1">
    <location>
        <begin position="69"/>
        <end position="87"/>
    </location>
</feature>
<proteinExistence type="predicted"/>
<keyword evidence="1" id="KW-1133">Transmembrane helix</keyword>
<reference evidence="3 4" key="1">
    <citation type="submission" date="2015-06" db="EMBL/GenBank/DDBJ databases">
        <title>Draft genome sequencing of a biphenyl-degrading bacterium, Janthinobacterium lividum MEG1.</title>
        <authorList>
            <person name="Shimodaira J."/>
            <person name="Hatta T."/>
        </authorList>
    </citation>
    <scope>NUCLEOTIDE SEQUENCE [LARGE SCALE GENOMIC DNA]</scope>
    <source>
        <strain evidence="3 4">MEG1</strain>
    </source>
</reference>
<protein>
    <recommendedName>
        <fullName evidence="5">Lipoprotein</fullName>
    </recommendedName>
</protein>
<feature type="chain" id="PRO_5010171118" description="Lipoprotein" evidence="2">
    <location>
        <begin position="22"/>
        <end position="117"/>
    </location>
</feature>
<comment type="caution">
    <text evidence="3">The sequence shown here is derived from an EMBL/GenBank/DDBJ whole genome shotgun (WGS) entry which is preliminary data.</text>
</comment>
<feature type="signal peptide" evidence="2">
    <location>
        <begin position="1"/>
        <end position="21"/>
    </location>
</feature>
<dbReference type="AlphaFoldDB" id="A0A1S1U6C0"/>
<feature type="transmembrane region" description="Helical" evidence="1">
    <location>
        <begin position="36"/>
        <end position="57"/>
    </location>
</feature>
<evidence type="ECO:0008006" key="5">
    <source>
        <dbReference type="Google" id="ProtNLM"/>
    </source>
</evidence>
<keyword evidence="2" id="KW-0732">Signal</keyword>
<evidence type="ECO:0000256" key="1">
    <source>
        <dbReference type="SAM" id="Phobius"/>
    </source>
</evidence>
<dbReference type="EMBL" id="LFKP01000008">
    <property type="protein sequence ID" value="OHV95806.1"/>
    <property type="molecule type" value="Genomic_DNA"/>
</dbReference>
<evidence type="ECO:0000313" key="3">
    <source>
        <dbReference type="EMBL" id="OHV95806.1"/>
    </source>
</evidence>